<feature type="active site" description="Proton donor/acceptor" evidence="4">
    <location>
        <position position="136"/>
    </location>
</feature>
<dbReference type="CDD" id="cd00408">
    <property type="entry name" value="DHDPS-like"/>
    <property type="match status" value="1"/>
</dbReference>
<protein>
    <recommendedName>
        <fullName evidence="8">4-hydroxy-tetrahydrodipicolinate synthase</fullName>
    </recommendedName>
</protein>
<feature type="binding site" evidence="5">
    <location>
        <position position="206"/>
    </location>
    <ligand>
        <name>pyruvate</name>
        <dbReference type="ChEBI" id="CHEBI:15361"/>
    </ligand>
</feature>
<evidence type="ECO:0008006" key="8">
    <source>
        <dbReference type="Google" id="ProtNLM"/>
    </source>
</evidence>
<comment type="caution">
    <text evidence="6">The sequence shown here is derived from an EMBL/GenBank/DDBJ whole genome shotgun (WGS) entry which is preliminary data.</text>
</comment>
<dbReference type="SMART" id="SM01130">
    <property type="entry name" value="DHDPS"/>
    <property type="match status" value="1"/>
</dbReference>
<dbReference type="GO" id="GO:0008747">
    <property type="term" value="F:N-acetylneuraminate lyase activity"/>
    <property type="evidence" value="ECO:0007669"/>
    <property type="project" value="TreeGrafter"/>
</dbReference>
<dbReference type="InterPro" id="IPR013785">
    <property type="entry name" value="Aldolase_TIM"/>
</dbReference>
<dbReference type="PANTHER" id="PTHR42849">
    <property type="entry name" value="N-ACETYLNEURAMINATE LYASE"/>
    <property type="match status" value="1"/>
</dbReference>
<proteinExistence type="inferred from homology"/>
<dbReference type="OrthoDB" id="191315at2759"/>
<sequence length="295" mass="32272">MTKIQGVYAAVPTPLTADASKVDIENISKQVDRLVDAGIHGVVTTGTTGEFPALTTEEHKSVIKGYVDAAKGRIPVVAGIGSNSTAHAIEMAQYSEKVGAVACMIVPPFYDPLSFKALYQFYEDVCGSINIPVMYYNLPGATGVQLTADQLRQLGEIKGFDYMKDTSGNAKEHADMLTNPSNKIKAFNGWDTLTFFAMAHGAEACVWGVASVVPKECVELWNALAVEKNLDKGRELWKYLWKVSDFLESVNYPAGIKAGCEIIGCPAGPVRRPTLPLEKEEVERFKNILDQRKYK</sequence>
<dbReference type="AlphaFoldDB" id="A0A642V169"/>
<evidence type="ECO:0000313" key="7">
    <source>
        <dbReference type="Proteomes" id="UP000761534"/>
    </source>
</evidence>
<dbReference type="GO" id="GO:0019262">
    <property type="term" value="P:N-acetylneuraminate catabolic process"/>
    <property type="evidence" value="ECO:0007669"/>
    <property type="project" value="TreeGrafter"/>
</dbReference>
<accession>A0A642V169</accession>
<dbReference type="PRINTS" id="PR00146">
    <property type="entry name" value="DHPICSNTHASE"/>
</dbReference>
<keyword evidence="7" id="KW-1185">Reference proteome</keyword>
<evidence type="ECO:0000313" key="6">
    <source>
        <dbReference type="EMBL" id="KAA8909719.1"/>
    </source>
</evidence>
<name>A0A642V169_9ASCO</name>
<evidence type="ECO:0000256" key="1">
    <source>
        <dbReference type="ARBA" id="ARBA00023239"/>
    </source>
</evidence>
<dbReference type="PROSITE" id="PS00665">
    <property type="entry name" value="DHDPS_1"/>
    <property type="match status" value="1"/>
</dbReference>
<evidence type="ECO:0000256" key="5">
    <source>
        <dbReference type="PIRSR" id="PIRSR001365-2"/>
    </source>
</evidence>
<reference evidence="6" key="1">
    <citation type="journal article" date="2019" name="G3 (Bethesda)">
        <title>Genome Assemblies of Two Rare Opportunistic Yeast Pathogens: Diutina rugosa (syn. Candida rugosa) and Trichomonascus ciferrii (syn. Candida ciferrii).</title>
        <authorList>
            <person name="Mixao V."/>
            <person name="Saus E."/>
            <person name="Hansen A.P."/>
            <person name="Lass-Florl C."/>
            <person name="Gabaldon T."/>
        </authorList>
    </citation>
    <scope>NUCLEOTIDE SEQUENCE</scope>
    <source>
        <strain evidence="6">CBS 4856</strain>
    </source>
</reference>
<dbReference type="Gene3D" id="3.20.20.70">
    <property type="entry name" value="Aldolase class I"/>
    <property type="match status" value="1"/>
</dbReference>
<gene>
    <name evidence="6" type="ORF">TRICI_004368</name>
</gene>
<dbReference type="Proteomes" id="UP000761534">
    <property type="component" value="Unassembled WGS sequence"/>
</dbReference>
<feature type="binding site" evidence="5">
    <location>
        <position position="48"/>
    </location>
    <ligand>
        <name>pyruvate</name>
        <dbReference type="ChEBI" id="CHEBI:15361"/>
    </ligand>
</feature>
<dbReference type="InterPro" id="IPR002220">
    <property type="entry name" value="DapA-like"/>
</dbReference>
<dbReference type="EMBL" id="SWFS01000334">
    <property type="protein sequence ID" value="KAA8909719.1"/>
    <property type="molecule type" value="Genomic_DNA"/>
</dbReference>
<dbReference type="InterPro" id="IPR020624">
    <property type="entry name" value="Schiff_base-form_aldolases_CS"/>
</dbReference>
<dbReference type="VEuPathDB" id="FungiDB:TRICI_004368"/>
<organism evidence="6 7">
    <name type="scientific">Trichomonascus ciferrii</name>
    <dbReference type="NCBI Taxonomy" id="44093"/>
    <lineage>
        <taxon>Eukaryota</taxon>
        <taxon>Fungi</taxon>
        <taxon>Dikarya</taxon>
        <taxon>Ascomycota</taxon>
        <taxon>Saccharomycotina</taxon>
        <taxon>Dipodascomycetes</taxon>
        <taxon>Dipodascales</taxon>
        <taxon>Trichomonascaceae</taxon>
        <taxon>Trichomonascus</taxon>
        <taxon>Trichomonascus ciferrii complex</taxon>
    </lineage>
</organism>
<dbReference type="PANTHER" id="PTHR42849:SF1">
    <property type="entry name" value="N-ACETYLNEURAMINATE LYASE"/>
    <property type="match status" value="1"/>
</dbReference>
<evidence type="ECO:0000256" key="3">
    <source>
        <dbReference type="PIRNR" id="PIRNR001365"/>
    </source>
</evidence>
<dbReference type="GO" id="GO:0005829">
    <property type="term" value="C:cytosol"/>
    <property type="evidence" value="ECO:0007669"/>
    <property type="project" value="TreeGrafter"/>
</dbReference>
<dbReference type="PIRSF" id="PIRSF001365">
    <property type="entry name" value="DHDPS"/>
    <property type="match status" value="1"/>
</dbReference>
<dbReference type="Pfam" id="PF00701">
    <property type="entry name" value="DHDPS"/>
    <property type="match status" value="1"/>
</dbReference>
<evidence type="ECO:0000256" key="4">
    <source>
        <dbReference type="PIRSR" id="PIRSR001365-1"/>
    </source>
</evidence>
<comment type="similarity">
    <text evidence="3">Belongs to the DapA family.</text>
</comment>
<evidence type="ECO:0000256" key="2">
    <source>
        <dbReference type="ARBA" id="ARBA00023270"/>
    </source>
</evidence>
<keyword evidence="2" id="KW-0704">Schiff base</keyword>
<feature type="active site" description="Schiff-base intermediate with substrate" evidence="4">
    <location>
        <position position="164"/>
    </location>
</feature>
<dbReference type="SUPFAM" id="SSF51569">
    <property type="entry name" value="Aldolase"/>
    <property type="match status" value="1"/>
</dbReference>
<keyword evidence="1 3" id="KW-0456">Lyase</keyword>